<dbReference type="Proteomes" id="UP000016936">
    <property type="component" value="Unassembled WGS sequence"/>
</dbReference>
<sequence length="204" mass="22707">MLGLGSLLEKPQHDKKGLDQLRATLAVDRNKYREEIVRLSRQRRHDDELASTILEGLRTPNHRTQHNTPTFTGTNIASNAVYTCITDVLSASQSLVSEYKRLDGTISKLREDQAHPIADTWKRDIEETENHLKFGARVALQNVRKVSGAKITSGDAKGLTDENGDVNMTVGGEVQLACELLESLRNVERGIKRMTKGLPVNQGH</sequence>
<name>M2T6M7_COCH5</name>
<protein>
    <submittedName>
        <fullName evidence="1">Uncharacterized protein</fullName>
    </submittedName>
</protein>
<evidence type="ECO:0000313" key="2">
    <source>
        <dbReference type="Proteomes" id="UP000016936"/>
    </source>
</evidence>
<dbReference type="OMA" id="QAHPIAD"/>
<proteinExistence type="predicted"/>
<evidence type="ECO:0000313" key="1">
    <source>
        <dbReference type="EMBL" id="EMD93250.1"/>
    </source>
</evidence>
<keyword evidence="2" id="KW-1185">Reference proteome</keyword>
<accession>M2T6M7</accession>
<dbReference type="EMBL" id="KB445573">
    <property type="protein sequence ID" value="EMD93250.1"/>
    <property type="molecule type" value="Genomic_DNA"/>
</dbReference>
<dbReference type="eggNOG" id="ENOG502TD65">
    <property type="taxonomic scope" value="Eukaryota"/>
</dbReference>
<dbReference type="HOGENOM" id="CLU_114175_0_0_1"/>
<reference evidence="1 2" key="1">
    <citation type="journal article" date="2012" name="PLoS Pathog.">
        <title>Diverse lifestyles and strategies of plant pathogenesis encoded in the genomes of eighteen Dothideomycetes fungi.</title>
        <authorList>
            <person name="Ohm R.A."/>
            <person name="Feau N."/>
            <person name="Henrissat B."/>
            <person name="Schoch C.L."/>
            <person name="Horwitz B.A."/>
            <person name="Barry K.W."/>
            <person name="Condon B.J."/>
            <person name="Copeland A.C."/>
            <person name="Dhillon B."/>
            <person name="Glaser F."/>
            <person name="Hesse C.N."/>
            <person name="Kosti I."/>
            <person name="LaButti K."/>
            <person name="Lindquist E.A."/>
            <person name="Lucas S."/>
            <person name="Salamov A.A."/>
            <person name="Bradshaw R.E."/>
            <person name="Ciuffetti L."/>
            <person name="Hamelin R.C."/>
            <person name="Kema G.H.J."/>
            <person name="Lawrence C."/>
            <person name="Scott J.A."/>
            <person name="Spatafora J.W."/>
            <person name="Turgeon B.G."/>
            <person name="de Wit P.J.G.M."/>
            <person name="Zhong S."/>
            <person name="Goodwin S.B."/>
            <person name="Grigoriev I.V."/>
        </authorList>
    </citation>
    <scope>NUCLEOTIDE SEQUENCE [LARGE SCALE GENOMIC DNA]</scope>
    <source>
        <strain evidence="2">C5 / ATCC 48332 / race O</strain>
    </source>
</reference>
<organism evidence="1 2">
    <name type="scientific">Cochliobolus heterostrophus (strain C5 / ATCC 48332 / race O)</name>
    <name type="common">Southern corn leaf blight fungus</name>
    <name type="synonym">Bipolaris maydis</name>
    <dbReference type="NCBI Taxonomy" id="701091"/>
    <lineage>
        <taxon>Eukaryota</taxon>
        <taxon>Fungi</taxon>
        <taxon>Dikarya</taxon>
        <taxon>Ascomycota</taxon>
        <taxon>Pezizomycotina</taxon>
        <taxon>Dothideomycetes</taxon>
        <taxon>Pleosporomycetidae</taxon>
        <taxon>Pleosporales</taxon>
        <taxon>Pleosporineae</taxon>
        <taxon>Pleosporaceae</taxon>
        <taxon>Bipolaris</taxon>
    </lineage>
</organism>
<dbReference type="OrthoDB" id="3934814at2759"/>
<reference evidence="2" key="2">
    <citation type="journal article" date="2013" name="PLoS Genet.">
        <title>Comparative genome structure, secondary metabolite, and effector coding capacity across Cochliobolus pathogens.</title>
        <authorList>
            <person name="Condon B.J."/>
            <person name="Leng Y."/>
            <person name="Wu D."/>
            <person name="Bushley K.E."/>
            <person name="Ohm R.A."/>
            <person name="Otillar R."/>
            <person name="Martin J."/>
            <person name="Schackwitz W."/>
            <person name="Grimwood J."/>
            <person name="MohdZainudin N."/>
            <person name="Xue C."/>
            <person name="Wang R."/>
            <person name="Manning V.A."/>
            <person name="Dhillon B."/>
            <person name="Tu Z.J."/>
            <person name="Steffenson B.J."/>
            <person name="Salamov A."/>
            <person name="Sun H."/>
            <person name="Lowry S."/>
            <person name="LaButti K."/>
            <person name="Han J."/>
            <person name="Copeland A."/>
            <person name="Lindquist E."/>
            <person name="Barry K."/>
            <person name="Schmutz J."/>
            <person name="Baker S.E."/>
            <person name="Ciuffetti L.M."/>
            <person name="Grigoriev I.V."/>
            <person name="Zhong S."/>
            <person name="Turgeon B.G."/>
        </authorList>
    </citation>
    <scope>NUCLEOTIDE SEQUENCE [LARGE SCALE GENOMIC DNA]</scope>
    <source>
        <strain evidence="2">C5 / ATCC 48332 / race O</strain>
    </source>
</reference>
<gene>
    <name evidence="1" type="ORF">COCHEDRAFT_1096579</name>
</gene>
<dbReference type="AlphaFoldDB" id="M2T6M7"/>